<dbReference type="Gene3D" id="3.40.50.300">
    <property type="entry name" value="P-loop containing nucleotide triphosphate hydrolases"/>
    <property type="match status" value="2"/>
</dbReference>
<dbReference type="SMART" id="SM00487">
    <property type="entry name" value="DEXDc"/>
    <property type="match status" value="1"/>
</dbReference>
<feature type="region of interest" description="Disordered" evidence="1">
    <location>
        <begin position="380"/>
        <end position="405"/>
    </location>
</feature>
<dbReference type="InterPro" id="IPR027417">
    <property type="entry name" value="P-loop_NTPase"/>
</dbReference>
<dbReference type="InterPro" id="IPR014001">
    <property type="entry name" value="Helicase_ATP-bd"/>
</dbReference>
<dbReference type="CDD" id="cd18785">
    <property type="entry name" value="SF2_C"/>
    <property type="match status" value="1"/>
</dbReference>
<dbReference type="PANTHER" id="PTHR47396:SF1">
    <property type="entry name" value="ATP-DEPENDENT HELICASE IRC3-RELATED"/>
    <property type="match status" value="1"/>
</dbReference>
<keyword evidence="4" id="KW-1185">Reference proteome</keyword>
<comment type="caution">
    <text evidence="3">The sequence shown here is derived from an EMBL/GenBank/DDBJ whole genome shotgun (WGS) entry which is preliminary data.</text>
</comment>
<dbReference type="RefSeq" id="WP_324766549.1">
    <property type="nucleotide sequence ID" value="NZ_BAAATS010000032.1"/>
</dbReference>
<dbReference type="Proteomes" id="UP001352223">
    <property type="component" value="Unassembled WGS sequence"/>
</dbReference>
<reference evidence="3 4" key="1">
    <citation type="submission" date="2022-10" db="EMBL/GenBank/DDBJ databases">
        <authorList>
            <person name="Xie J."/>
            <person name="Shen N."/>
        </authorList>
    </citation>
    <scope>NUCLEOTIDE SEQUENCE [LARGE SCALE GENOMIC DNA]</scope>
    <source>
        <strain evidence="3 4">DSM 41681</strain>
    </source>
</reference>
<dbReference type="Gene3D" id="6.10.140.530">
    <property type="match status" value="2"/>
</dbReference>
<dbReference type="InterPro" id="IPR005114">
    <property type="entry name" value="Helicase_assoc"/>
</dbReference>
<dbReference type="PROSITE" id="PS51192">
    <property type="entry name" value="HELICASE_ATP_BIND_1"/>
    <property type="match status" value="1"/>
</dbReference>
<feature type="region of interest" description="Disordered" evidence="1">
    <location>
        <begin position="1"/>
        <end position="33"/>
    </location>
</feature>
<dbReference type="InterPro" id="IPR050742">
    <property type="entry name" value="Helicase_Restrict-Modif_Enz"/>
</dbReference>
<proteinExistence type="predicted"/>
<feature type="compositionally biased region" description="Basic and acidic residues" evidence="1">
    <location>
        <begin position="380"/>
        <end position="395"/>
    </location>
</feature>
<dbReference type="EMBL" id="JAOZYB010000019">
    <property type="protein sequence ID" value="MEB3959565.1"/>
    <property type="molecule type" value="Genomic_DNA"/>
</dbReference>
<dbReference type="SUPFAM" id="SSF52540">
    <property type="entry name" value="P-loop containing nucleoside triphosphate hydrolases"/>
    <property type="match status" value="1"/>
</dbReference>
<evidence type="ECO:0000256" key="1">
    <source>
        <dbReference type="SAM" id="MobiDB-lite"/>
    </source>
</evidence>
<sequence length="903" mass="98045">MTVGVRNSNGGTVQGPQDGRGREATERPPGQMLRPHQVEAVDAILRALQEPADGRPPEAGLRCQCIAATGSGKTLIAAASARRLRARRVVVLVPTLDLLVQTATAWRRDGGRSGAMVGVCSLPAKDSGGLPCTTDEGELIDWVRDLEQVTLFGTYASVDVLRKAHALGLEAFDLMIIDEAHRTSGDGLKPWAAVHDQMKVPAARRLYMTATPRVWQAAQDGNGVGGGEGSRLVASMSEDSPVFGPVAYKLTLSEAIGRGLIAPYQVVCVDIRDPEYGHRAQLGSGTERVRGARLAALQAGVLTAAARENLRKLLTFHSRVAEAEAMASGIGEAAVRLWEEDPRTYPDPRRVWSSWLHGEHAPAHRRAVLEEFASDVIEHQDHQDQEHEGGGRQDEGQEGPRGGGAGVELLPAALRVLSSVKVLGEGVDTANCDSVAFCDVRGSMVDIVQMVGRALRMKPGQGKIASLVVPVFLGPDEDVDNLLTSPTYGGLAKILEALRAHDTETIEALADSRARSGSWDEDTHAAADDDDFPEDIDTAEDGEPVEAVSAGARELLKFSSPRDPAELARFLRLRVLEPEGAYWLRGIEAAARYVKERGDGPLHVPYAFVTPEDWSPAVFPLGVWLTHQRRSYKAGRLDAERVVELDGLGMVWAPREDAFADGLAAARAWAQGHGHFLPPATAVWNDYPVGKWAKNMRDAARLADRIAARREAGEPVGSAAGALTEERRRQLDDVDPGWCPAWDTGWQRCLRLLQAHLAGGGSLPTTAGDVVVQGEDLGRWVQGQRHDFEQLQPAQQWLLENALGIEPTEADERPVKLTQDHKWALNLAAARQYRAREGHLNISRKHIEALPVELAGPAALGRETTPEGDVLVDLGMWTANVRRRADKLTTERRTALDQLGMRW</sequence>
<evidence type="ECO:0000313" key="4">
    <source>
        <dbReference type="Proteomes" id="UP001352223"/>
    </source>
</evidence>
<dbReference type="InterPro" id="IPR006935">
    <property type="entry name" value="Helicase/UvrB_N"/>
</dbReference>
<feature type="compositionally biased region" description="Polar residues" evidence="1">
    <location>
        <begin position="1"/>
        <end position="15"/>
    </location>
</feature>
<dbReference type="Pfam" id="PF03457">
    <property type="entry name" value="HA"/>
    <property type="match status" value="3"/>
</dbReference>
<evidence type="ECO:0000259" key="2">
    <source>
        <dbReference type="PROSITE" id="PS51192"/>
    </source>
</evidence>
<dbReference type="InterPro" id="IPR001650">
    <property type="entry name" value="Helicase_C-like"/>
</dbReference>
<accession>A0ABU6C5G7</accession>
<organism evidence="3 4">
    <name type="scientific">Streptomyces kunmingensis</name>
    <dbReference type="NCBI Taxonomy" id="68225"/>
    <lineage>
        <taxon>Bacteria</taxon>
        <taxon>Bacillati</taxon>
        <taxon>Actinomycetota</taxon>
        <taxon>Actinomycetes</taxon>
        <taxon>Kitasatosporales</taxon>
        <taxon>Streptomycetaceae</taxon>
        <taxon>Streptomyces</taxon>
    </lineage>
</organism>
<feature type="domain" description="Helicase ATP-binding" evidence="2">
    <location>
        <begin position="54"/>
        <end position="212"/>
    </location>
</feature>
<dbReference type="Pfam" id="PF04851">
    <property type="entry name" value="ResIII"/>
    <property type="match status" value="1"/>
</dbReference>
<name>A0ABU6C5G7_9ACTN</name>
<dbReference type="Pfam" id="PF00271">
    <property type="entry name" value="Helicase_C"/>
    <property type="match status" value="1"/>
</dbReference>
<dbReference type="PANTHER" id="PTHR47396">
    <property type="entry name" value="TYPE I RESTRICTION ENZYME ECOKI R PROTEIN"/>
    <property type="match status" value="1"/>
</dbReference>
<protein>
    <submittedName>
        <fullName evidence="3">Helicase associated domain protein</fullName>
    </submittedName>
</protein>
<evidence type="ECO:0000313" key="3">
    <source>
        <dbReference type="EMBL" id="MEB3959565.1"/>
    </source>
</evidence>
<feature type="region of interest" description="Disordered" evidence="1">
    <location>
        <begin position="512"/>
        <end position="533"/>
    </location>
</feature>
<dbReference type="SMART" id="SM00490">
    <property type="entry name" value="HELICc"/>
    <property type="match status" value="1"/>
</dbReference>
<gene>
    <name evidence="3" type="ORF">OKJ48_04765</name>
</gene>